<keyword evidence="2" id="KW-1185">Reference proteome</keyword>
<gene>
    <name evidence="1" type="ORF">Zmor_021690</name>
</gene>
<protein>
    <submittedName>
        <fullName evidence="1">Uncharacterized protein</fullName>
    </submittedName>
</protein>
<sequence>MYANPNFDFEAEKTEVETTLNDTRGGILFLPIRNEAINDKDKNINFRCDRKRRPRFIGTDILSVPIETKFHPRALLDSFDGRPGTGNRRLLIKYYHVMGRLHRFPATAPVAVQEFKHDQMAMAEALDETRYEMVEQTSHPPDNATASPTTLQSLNLLQYTSGM</sequence>
<reference evidence="1" key="1">
    <citation type="journal article" date="2023" name="G3 (Bethesda)">
        <title>Whole genome assemblies of Zophobas morio and Tenebrio molitor.</title>
        <authorList>
            <person name="Kaur S."/>
            <person name="Stinson S.A."/>
            <person name="diCenzo G.C."/>
        </authorList>
    </citation>
    <scope>NUCLEOTIDE SEQUENCE</scope>
    <source>
        <strain evidence="1">QUZm001</strain>
    </source>
</reference>
<dbReference type="EMBL" id="JALNTZ010000006">
    <property type="protein sequence ID" value="KAJ3649977.1"/>
    <property type="molecule type" value="Genomic_DNA"/>
</dbReference>
<dbReference type="Proteomes" id="UP001168821">
    <property type="component" value="Unassembled WGS sequence"/>
</dbReference>
<evidence type="ECO:0000313" key="2">
    <source>
        <dbReference type="Proteomes" id="UP001168821"/>
    </source>
</evidence>
<evidence type="ECO:0000313" key="1">
    <source>
        <dbReference type="EMBL" id="KAJ3649977.1"/>
    </source>
</evidence>
<name>A0AA38I968_9CUCU</name>
<accession>A0AA38I968</accession>
<organism evidence="1 2">
    <name type="scientific">Zophobas morio</name>
    <dbReference type="NCBI Taxonomy" id="2755281"/>
    <lineage>
        <taxon>Eukaryota</taxon>
        <taxon>Metazoa</taxon>
        <taxon>Ecdysozoa</taxon>
        <taxon>Arthropoda</taxon>
        <taxon>Hexapoda</taxon>
        <taxon>Insecta</taxon>
        <taxon>Pterygota</taxon>
        <taxon>Neoptera</taxon>
        <taxon>Endopterygota</taxon>
        <taxon>Coleoptera</taxon>
        <taxon>Polyphaga</taxon>
        <taxon>Cucujiformia</taxon>
        <taxon>Tenebrionidae</taxon>
        <taxon>Zophobas</taxon>
    </lineage>
</organism>
<dbReference type="AlphaFoldDB" id="A0AA38I968"/>
<proteinExistence type="predicted"/>
<comment type="caution">
    <text evidence="1">The sequence shown here is derived from an EMBL/GenBank/DDBJ whole genome shotgun (WGS) entry which is preliminary data.</text>
</comment>